<evidence type="ECO:0008006" key="3">
    <source>
        <dbReference type="Google" id="ProtNLM"/>
    </source>
</evidence>
<dbReference type="GeneID" id="34782841"/>
<dbReference type="KEGG" id="asz:ASN_1781"/>
<dbReference type="EMBL" id="LN606600">
    <property type="protein sequence ID" value="CEF41116.1"/>
    <property type="molecule type" value="Genomic_DNA"/>
</dbReference>
<reference evidence="2" key="1">
    <citation type="submission" date="2014-09" db="EMBL/GenBank/DDBJ databases">
        <authorList>
            <person name="Illeghems K.G."/>
        </authorList>
    </citation>
    <scope>NUCLEOTIDE SEQUENCE [LARGE SCALE GENOMIC DNA]</scope>
    <source>
        <strain evidence="2">108B</strain>
    </source>
</reference>
<protein>
    <recommendedName>
        <fullName evidence="3">Phage protein</fullName>
    </recommendedName>
</protein>
<gene>
    <name evidence="1" type="ORF">ASN_1781</name>
</gene>
<proteinExistence type="predicted"/>
<evidence type="ECO:0000313" key="2">
    <source>
        <dbReference type="Proteomes" id="UP000056109"/>
    </source>
</evidence>
<keyword evidence="2" id="KW-1185">Reference proteome</keyword>
<dbReference type="AlphaFoldDB" id="A0A0U5ETF4"/>
<sequence length="196" mass="21734">MAVKIKGGDKLQRALTNLAKKVEKGGHVDVGFFEDATYPDGKPVAYIASVQEFGGTVEVPEHETEIYRSVAKDGSFNKNGKFVRRNKSNFATTHTVPSHVITIPARPFMRNTVVNNQADWGKALGDALVETKFSVKKSLNVMGRVMSDQMRDEIKRIGPENKPSTIRKKGFNRPLIDTGRMFQSVTHEVKDGPSES</sequence>
<name>A0A0U5ETF4_9PROT</name>
<dbReference type="RefSeq" id="WP_058987822.1">
    <property type="nucleotide sequence ID" value="NZ_LN606600.1"/>
</dbReference>
<accession>A0A0U5ETF4</accession>
<dbReference type="PATRIC" id="fig|446692.3.peg.1825"/>
<evidence type="ECO:0000313" key="1">
    <source>
        <dbReference type="EMBL" id="CEF41116.1"/>
    </source>
</evidence>
<organism evidence="1 2">
    <name type="scientific">Acetobacter senegalensis</name>
    <dbReference type="NCBI Taxonomy" id="446692"/>
    <lineage>
        <taxon>Bacteria</taxon>
        <taxon>Pseudomonadati</taxon>
        <taxon>Pseudomonadota</taxon>
        <taxon>Alphaproteobacteria</taxon>
        <taxon>Acetobacterales</taxon>
        <taxon>Acetobacteraceae</taxon>
        <taxon>Acetobacter</taxon>
    </lineage>
</organism>
<dbReference type="Proteomes" id="UP000056109">
    <property type="component" value="Chromosome I"/>
</dbReference>